<evidence type="ECO:0000313" key="3">
    <source>
        <dbReference type="EMBL" id="WWQ60972.1"/>
    </source>
</evidence>
<dbReference type="RefSeq" id="WP_338602576.1">
    <property type="nucleotide sequence ID" value="NZ_CP146016.1"/>
</dbReference>
<dbReference type="InterPro" id="IPR041165">
    <property type="entry name" value="Cas6_N_arch"/>
</dbReference>
<gene>
    <name evidence="3" type="primary">cas6</name>
    <name evidence="3" type="ORF">V6M85_02500</name>
</gene>
<feature type="domain" description="Cas6 N-terminal" evidence="2">
    <location>
        <begin position="4"/>
        <end position="117"/>
    </location>
</feature>
<dbReference type="GeneID" id="89335602"/>
<dbReference type="Pfam" id="PF10040">
    <property type="entry name" value="CRISPR_Cas6"/>
    <property type="match status" value="1"/>
</dbReference>
<evidence type="ECO:0000313" key="4">
    <source>
        <dbReference type="Proteomes" id="UP001432202"/>
    </source>
</evidence>
<proteinExistence type="predicted"/>
<protein>
    <submittedName>
        <fullName evidence="3">CRISPR system precrRNA processing endoribonuclease RAMP protein Cas6</fullName>
    </submittedName>
</protein>
<reference evidence="3 4" key="1">
    <citation type="submission" date="2024-02" db="EMBL/GenBank/DDBJ databases">
        <title>STSV induces naive adaptation in Sulfolobus.</title>
        <authorList>
            <person name="Xiang X."/>
            <person name="Song M."/>
        </authorList>
    </citation>
    <scope>NUCLEOTIDE SEQUENCE [LARGE SCALE GENOMIC DNA]</scope>
    <source>
        <strain evidence="3 4">RT2</strain>
    </source>
</reference>
<accession>A0AAX4L2U0</accession>
<dbReference type="AlphaFoldDB" id="A0AAX4L2U0"/>
<evidence type="ECO:0000259" key="1">
    <source>
        <dbReference type="Pfam" id="PF10040"/>
    </source>
</evidence>
<name>A0AAX4L2U0_9CREN</name>
<sequence length="283" mass="31865">MHIFKVNYSLIPLHDVILPVPSSKVLKNLILSGKFLPSLAKLVESEIKSKPLFISALGNGEFRYLSSDDVMSVKANSKLNGFISFPYVEKVYNEISEGVYETPYGKFSLIINSIEILDIQSIRVEDYMNNNIYVEFVTPALLSSKVLLPPSLKEKYKKIKPGFSLLPSVGLILAYAYRSYYSILGRTDEQEWSIRAFKLGVLSNALAKIVGFNLSPKTVLIGRDDRNNLRKSRGVVGWIEFDIAERKMKKLAIKYLIISSYLGLGRSRGIGLGEIKVMLKKNK</sequence>
<dbReference type="Pfam" id="PF17952">
    <property type="entry name" value="Cas6_N"/>
    <property type="match status" value="1"/>
</dbReference>
<dbReference type="Gene3D" id="2.40.30.310">
    <property type="match status" value="1"/>
</dbReference>
<keyword evidence="4" id="KW-1185">Reference proteome</keyword>
<dbReference type="Proteomes" id="UP001432202">
    <property type="component" value="Chromosome"/>
</dbReference>
<feature type="domain" description="CRISPR-associated protein Cas6 C-terminal" evidence="1">
    <location>
        <begin position="134"/>
        <end position="275"/>
    </location>
</feature>
<evidence type="ECO:0000259" key="2">
    <source>
        <dbReference type="Pfam" id="PF17952"/>
    </source>
</evidence>
<organism evidence="3 4">
    <name type="scientific">Sulfolobus tengchongensis</name>
    <dbReference type="NCBI Taxonomy" id="207809"/>
    <lineage>
        <taxon>Archaea</taxon>
        <taxon>Thermoproteota</taxon>
        <taxon>Thermoprotei</taxon>
        <taxon>Sulfolobales</taxon>
        <taxon>Sulfolobaceae</taxon>
        <taxon>Sulfolobus</taxon>
    </lineage>
</organism>
<dbReference type="InterPro" id="IPR019267">
    <property type="entry name" value="CRISPR-assoc_Cas6_C"/>
</dbReference>
<dbReference type="EMBL" id="CP146016">
    <property type="protein sequence ID" value="WWQ60972.1"/>
    <property type="molecule type" value="Genomic_DNA"/>
</dbReference>
<dbReference type="Gene3D" id="3.30.70.1900">
    <property type="match status" value="1"/>
</dbReference>